<keyword evidence="14" id="KW-0479">Metal-binding</keyword>
<feature type="compositionally biased region" description="Low complexity" evidence="16">
    <location>
        <begin position="37"/>
        <end position="54"/>
    </location>
</feature>
<keyword evidence="7" id="KW-0808">Transferase</keyword>
<keyword evidence="6" id="KW-0853">WD repeat</keyword>
<dbReference type="GO" id="GO:0016604">
    <property type="term" value="C:nuclear body"/>
    <property type="evidence" value="ECO:0007669"/>
    <property type="project" value="UniProtKB-SubCell"/>
</dbReference>
<dbReference type="SMART" id="SM00184">
    <property type="entry name" value="RING"/>
    <property type="match status" value="1"/>
</dbReference>
<dbReference type="InterPro" id="IPR037381">
    <property type="entry name" value="RFWD3"/>
</dbReference>
<dbReference type="OMA" id="IIPYGNN"/>
<name>A0A200Q926_MACCD</name>
<evidence type="ECO:0000256" key="13">
    <source>
        <dbReference type="ARBA" id="ARBA00034306"/>
    </source>
</evidence>
<evidence type="ECO:0000256" key="9">
    <source>
        <dbReference type="ARBA" id="ARBA00022763"/>
    </source>
</evidence>
<dbReference type="SUPFAM" id="SSF50978">
    <property type="entry name" value="WD40 repeat-like"/>
    <property type="match status" value="1"/>
</dbReference>
<reference evidence="18 19" key="1">
    <citation type="journal article" date="2017" name="Mol. Plant">
        <title>The Genome of Medicinal Plant Macleaya cordata Provides New Insights into Benzylisoquinoline Alkaloids Metabolism.</title>
        <authorList>
            <person name="Liu X."/>
            <person name="Liu Y."/>
            <person name="Huang P."/>
            <person name="Ma Y."/>
            <person name="Qing Z."/>
            <person name="Tang Q."/>
            <person name="Cao H."/>
            <person name="Cheng P."/>
            <person name="Zheng Y."/>
            <person name="Yuan Z."/>
            <person name="Zhou Y."/>
            <person name="Liu J."/>
            <person name="Tang Z."/>
            <person name="Zhuo Y."/>
            <person name="Zhang Y."/>
            <person name="Yu L."/>
            <person name="Huang J."/>
            <person name="Yang P."/>
            <person name="Peng Q."/>
            <person name="Zhang J."/>
            <person name="Jiang W."/>
            <person name="Zhang Z."/>
            <person name="Lin K."/>
            <person name="Ro D.K."/>
            <person name="Chen X."/>
            <person name="Xiong X."/>
            <person name="Shang Y."/>
            <person name="Huang S."/>
            <person name="Zeng J."/>
        </authorList>
    </citation>
    <scope>NUCLEOTIDE SEQUENCE [LARGE SCALE GENOMIC DNA]</scope>
    <source>
        <strain evidence="19">cv. BLH2017</strain>
        <tissue evidence="18">Root</tissue>
    </source>
</reference>
<feature type="domain" description="RING-type" evidence="17">
    <location>
        <begin position="106"/>
        <end position="152"/>
    </location>
</feature>
<dbReference type="PANTHER" id="PTHR16047">
    <property type="entry name" value="RFWD3 PROTEIN"/>
    <property type="match status" value="1"/>
</dbReference>
<comment type="catalytic activity">
    <reaction evidence="1">
        <text>S-ubiquitinyl-[E2 ubiquitin-conjugating enzyme]-L-cysteine + [acceptor protein]-L-lysine = [E2 ubiquitin-conjugating enzyme]-L-cysteine + N(6)-ubiquitinyl-[acceptor protein]-L-lysine.</text>
        <dbReference type="EC" id="2.3.2.27"/>
    </reaction>
</comment>
<dbReference type="GO" id="GO:0061630">
    <property type="term" value="F:ubiquitin protein ligase activity"/>
    <property type="evidence" value="ECO:0007669"/>
    <property type="project" value="UniProtKB-EC"/>
</dbReference>
<protein>
    <recommendedName>
        <fullName evidence="4">RING-type E3 ubiquitin transferase</fullName>
        <ecNumber evidence="4">2.3.2.27</ecNumber>
    </recommendedName>
</protein>
<evidence type="ECO:0000256" key="1">
    <source>
        <dbReference type="ARBA" id="ARBA00000900"/>
    </source>
</evidence>
<evidence type="ECO:0000256" key="11">
    <source>
        <dbReference type="ARBA" id="ARBA00023204"/>
    </source>
</evidence>
<evidence type="ECO:0000256" key="7">
    <source>
        <dbReference type="ARBA" id="ARBA00022679"/>
    </source>
</evidence>
<keyword evidence="10" id="KW-0833">Ubl conjugation pathway</keyword>
<dbReference type="GO" id="GO:0008270">
    <property type="term" value="F:zinc ion binding"/>
    <property type="evidence" value="ECO:0007669"/>
    <property type="project" value="UniProtKB-KW"/>
</dbReference>
<evidence type="ECO:0000256" key="4">
    <source>
        <dbReference type="ARBA" id="ARBA00012483"/>
    </source>
</evidence>
<evidence type="ECO:0000256" key="14">
    <source>
        <dbReference type="PROSITE-ProRule" id="PRU00175"/>
    </source>
</evidence>
<comment type="subcellular location">
    <subcellularLocation>
        <location evidence="2">Cytoplasm</location>
    </subcellularLocation>
    <subcellularLocation>
        <location evidence="13">Nucleus</location>
        <location evidence="13">Nuclear body</location>
    </subcellularLocation>
</comment>
<keyword evidence="14" id="KW-0863">Zinc-finger</keyword>
<dbReference type="PANTHER" id="PTHR16047:SF7">
    <property type="entry name" value="E3 UBIQUITIN-PROTEIN LIGASE RFWD3"/>
    <property type="match status" value="1"/>
</dbReference>
<feature type="region of interest" description="Disordered" evidence="16">
    <location>
        <begin position="23"/>
        <end position="96"/>
    </location>
</feature>
<feature type="compositionally biased region" description="Acidic residues" evidence="16">
    <location>
        <begin position="23"/>
        <end position="32"/>
    </location>
</feature>
<dbReference type="CDD" id="cd16450">
    <property type="entry name" value="mRING-C3HGC3_RFWD3"/>
    <property type="match status" value="1"/>
</dbReference>
<keyword evidence="15" id="KW-0175">Coiled coil</keyword>
<keyword evidence="19" id="KW-1185">Reference proteome</keyword>
<feature type="compositionally biased region" description="Basic and acidic residues" evidence="16">
    <location>
        <begin position="85"/>
        <end position="96"/>
    </location>
</feature>
<feature type="compositionally biased region" description="Basic and acidic residues" evidence="16">
    <location>
        <begin position="64"/>
        <end position="74"/>
    </location>
</feature>
<dbReference type="FunCoup" id="A0A200Q926">
    <property type="interactions" value="1900"/>
</dbReference>
<dbReference type="Gene3D" id="2.130.10.10">
    <property type="entry name" value="YVTN repeat-like/Quinoprotein amine dehydrogenase"/>
    <property type="match status" value="1"/>
</dbReference>
<comment type="pathway">
    <text evidence="3">Protein modification; protein ubiquitination.</text>
</comment>
<evidence type="ECO:0000256" key="5">
    <source>
        <dbReference type="ARBA" id="ARBA00022490"/>
    </source>
</evidence>
<keyword evidence="14" id="KW-0862">Zinc</keyword>
<comment type="caution">
    <text evidence="18">The sequence shown here is derived from an EMBL/GenBank/DDBJ whole genome shotgun (WGS) entry which is preliminary data.</text>
</comment>
<evidence type="ECO:0000256" key="3">
    <source>
        <dbReference type="ARBA" id="ARBA00004906"/>
    </source>
</evidence>
<keyword evidence="8" id="KW-0677">Repeat</keyword>
<evidence type="ECO:0000256" key="15">
    <source>
        <dbReference type="SAM" id="Coils"/>
    </source>
</evidence>
<dbReference type="GO" id="GO:0016567">
    <property type="term" value="P:protein ubiquitination"/>
    <property type="evidence" value="ECO:0007669"/>
    <property type="project" value="InterPro"/>
</dbReference>
<keyword evidence="11" id="KW-0234">DNA repair</keyword>
<dbReference type="PROSITE" id="PS50089">
    <property type="entry name" value="ZF_RING_2"/>
    <property type="match status" value="1"/>
</dbReference>
<dbReference type="Gene3D" id="3.30.40.10">
    <property type="entry name" value="Zinc/RING finger domain, C3HC4 (zinc finger)"/>
    <property type="match status" value="1"/>
</dbReference>
<dbReference type="Pfam" id="PF23419">
    <property type="entry name" value="WD40_RFWD3"/>
    <property type="match status" value="1"/>
</dbReference>
<dbReference type="EMBL" id="MVGT01002668">
    <property type="protein sequence ID" value="OVA06945.1"/>
    <property type="molecule type" value="Genomic_DNA"/>
</dbReference>
<evidence type="ECO:0000313" key="19">
    <source>
        <dbReference type="Proteomes" id="UP000195402"/>
    </source>
</evidence>
<sequence length="618" mass="68099">MANNNYPHLVFHEVEGVVVGEYTYDEDDDEDYIPPIRSTTRVSSNPSSSSSISVFDVDDEAEQEQDHDRRRTEEGESSSQPTKGMESEGIRKKGESNGDEADGVFCSICMEPWSSEGDHQVSCLPCGHLYGLSCIKRWIQQSKRKNSKCPQCGRKCALKDIIRLYVSRLAIADGEQQKKFLSLQTENEFLKMKVRQLKIASLQEKIQQDKEERLNKEKEKRTCLENVSLGDMGRSSEFVSWTGCSQGQMLNGHNFGLNPAARQGSPLCSFVLEDELVVDGGRIFDMDASNQVLILARRLSGMGGTHVLTKISLRYPYESENISLPPSTKAIRDLHVAPSGRHALFASLGKKLSILSMESNNIVLTYELPAPAWSCSWDLNCQYQLYAGLQNGMLLVFDMRQTARPVESMNGLTCHPVHTIHSLVDNFPLPNGGRTLLTASSIGPCVWRTGDSGERPLLVPEMENQGVCISLAYSPISDDIVASFRPKVQMSNDTISSQSLLSPSPSVLGQGVAGSHVLIKRVGGSCYQNLGSTTANVNDIRMPKSAIINVQNSNPLFAYGDELTRGLSLRELPSLRAVQSLTPNQNPILDVKYASSPSKGLLGCVSENRLQLFSVNLL</sequence>
<dbReference type="InterPro" id="IPR015943">
    <property type="entry name" value="WD40/YVTN_repeat-like_dom_sf"/>
</dbReference>
<dbReference type="AlphaFoldDB" id="A0A200Q926"/>
<feature type="coiled-coil region" evidence="15">
    <location>
        <begin position="192"/>
        <end position="227"/>
    </location>
</feature>
<keyword evidence="9" id="KW-0227">DNA damage</keyword>
<evidence type="ECO:0000259" key="17">
    <source>
        <dbReference type="PROSITE" id="PS50089"/>
    </source>
</evidence>
<accession>A0A200Q926</accession>
<evidence type="ECO:0000256" key="10">
    <source>
        <dbReference type="ARBA" id="ARBA00022786"/>
    </source>
</evidence>
<gene>
    <name evidence="18" type="ORF">BVC80_1731g18</name>
</gene>
<proteinExistence type="predicted"/>
<dbReference type="GO" id="GO:0036297">
    <property type="term" value="P:interstrand cross-link repair"/>
    <property type="evidence" value="ECO:0007669"/>
    <property type="project" value="InterPro"/>
</dbReference>
<organism evidence="18 19">
    <name type="scientific">Macleaya cordata</name>
    <name type="common">Five-seeded plume-poppy</name>
    <name type="synonym">Bocconia cordata</name>
    <dbReference type="NCBI Taxonomy" id="56857"/>
    <lineage>
        <taxon>Eukaryota</taxon>
        <taxon>Viridiplantae</taxon>
        <taxon>Streptophyta</taxon>
        <taxon>Embryophyta</taxon>
        <taxon>Tracheophyta</taxon>
        <taxon>Spermatophyta</taxon>
        <taxon>Magnoliopsida</taxon>
        <taxon>Ranunculales</taxon>
        <taxon>Papaveraceae</taxon>
        <taxon>Papaveroideae</taxon>
        <taxon>Macleaya</taxon>
    </lineage>
</organism>
<dbReference type="InterPro" id="IPR056527">
    <property type="entry name" value="WD40_RFWD3"/>
</dbReference>
<dbReference type="Pfam" id="PF13639">
    <property type="entry name" value="zf-RING_2"/>
    <property type="match status" value="1"/>
</dbReference>
<dbReference type="InterPro" id="IPR001841">
    <property type="entry name" value="Znf_RING"/>
</dbReference>
<dbReference type="InterPro" id="IPR036322">
    <property type="entry name" value="WD40_repeat_dom_sf"/>
</dbReference>
<dbReference type="EC" id="2.3.2.27" evidence="4"/>
<keyword evidence="5" id="KW-0963">Cytoplasm</keyword>
<dbReference type="InterPro" id="IPR013083">
    <property type="entry name" value="Znf_RING/FYVE/PHD"/>
</dbReference>
<evidence type="ECO:0000256" key="16">
    <source>
        <dbReference type="SAM" id="MobiDB-lite"/>
    </source>
</evidence>
<dbReference type="GO" id="GO:0005737">
    <property type="term" value="C:cytoplasm"/>
    <property type="evidence" value="ECO:0007669"/>
    <property type="project" value="UniProtKB-SubCell"/>
</dbReference>
<evidence type="ECO:0000256" key="6">
    <source>
        <dbReference type="ARBA" id="ARBA00022574"/>
    </source>
</evidence>
<evidence type="ECO:0000256" key="2">
    <source>
        <dbReference type="ARBA" id="ARBA00004496"/>
    </source>
</evidence>
<keyword evidence="12" id="KW-0539">Nucleus</keyword>
<dbReference type="Proteomes" id="UP000195402">
    <property type="component" value="Unassembled WGS sequence"/>
</dbReference>
<dbReference type="SUPFAM" id="SSF57850">
    <property type="entry name" value="RING/U-box"/>
    <property type="match status" value="1"/>
</dbReference>
<dbReference type="OrthoDB" id="5600418at2759"/>
<evidence type="ECO:0000256" key="12">
    <source>
        <dbReference type="ARBA" id="ARBA00023242"/>
    </source>
</evidence>
<evidence type="ECO:0000256" key="8">
    <source>
        <dbReference type="ARBA" id="ARBA00022737"/>
    </source>
</evidence>
<dbReference type="InParanoid" id="A0A200Q926"/>
<evidence type="ECO:0000313" key="18">
    <source>
        <dbReference type="EMBL" id="OVA06945.1"/>
    </source>
</evidence>